<gene>
    <name evidence="8" type="ORF">B5M42_14590</name>
</gene>
<evidence type="ECO:0000256" key="2">
    <source>
        <dbReference type="ARBA" id="ARBA00006386"/>
    </source>
</evidence>
<evidence type="ECO:0000256" key="1">
    <source>
        <dbReference type="ARBA" id="ARBA00004651"/>
    </source>
</evidence>
<sequence length="323" mass="34706">MQIFKTMLISIVLEALPFILLGVVISALLQVFVSDRTIRRLIPTHPLLGMLVACVIGIIFPICECGMVPVIRKLIKKGMPLYVAVVFILVGPILNPIVFLSTYMAFRGRPEVTFGRMGLAVAAALAVGWLVYRVVRGGQLKEDGEETLRQAASGGSKPAHRKVRVARSAAVQVRPAERAVVRPVGRQDSRWMEFVQHATGEFFEMGKYLMLGSIIAAGVQTLIARESLVALGHGPLGSNLLMMALAYLLSLCSTSDAFVAASFTGTFHAGSLVAFLVFGPMLNLKGTLMLLAVFKKKFVLLLSGGVVATVLTGSLLLGALLSR</sequence>
<dbReference type="EMBL" id="MYFO01000018">
    <property type="protein sequence ID" value="TFE86614.1"/>
    <property type="molecule type" value="Genomic_DNA"/>
</dbReference>
<reference evidence="8 9" key="1">
    <citation type="submission" date="2017-03" db="EMBL/GenBank/DDBJ databases">
        <title>Isolation of Levoglucosan Utilizing Bacteria.</title>
        <authorList>
            <person name="Arya A.S."/>
        </authorList>
    </citation>
    <scope>NUCLEOTIDE SEQUENCE [LARGE SCALE GENOMIC DNA]</scope>
    <source>
        <strain evidence="8 9">MEC069</strain>
    </source>
</reference>
<keyword evidence="3" id="KW-1003">Cell membrane</keyword>
<evidence type="ECO:0000256" key="4">
    <source>
        <dbReference type="ARBA" id="ARBA00022692"/>
    </source>
</evidence>
<organism evidence="8 9">
    <name type="scientific">Paenibacillus athensensis</name>
    <dbReference type="NCBI Taxonomy" id="1967502"/>
    <lineage>
        <taxon>Bacteria</taxon>
        <taxon>Bacillati</taxon>
        <taxon>Bacillota</taxon>
        <taxon>Bacilli</taxon>
        <taxon>Bacillales</taxon>
        <taxon>Paenibacillaceae</taxon>
        <taxon>Paenibacillus</taxon>
    </lineage>
</organism>
<dbReference type="PANTHER" id="PTHR34184">
    <property type="entry name" value="UPF0718 PROTEIN YCGR"/>
    <property type="match status" value="1"/>
</dbReference>
<dbReference type="AlphaFoldDB" id="A0A4Y8PZ19"/>
<protein>
    <recommendedName>
        <fullName evidence="10">Permease</fullName>
    </recommendedName>
</protein>
<comment type="caution">
    <text evidence="8">The sequence shown here is derived from an EMBL/GenBank/DDBJ whole genome shotgun (WGS) entry which is preliminary data.</text>
</comment>
<dbReference type="Pfam" id="PF03773">
    <property type="entry name" value="ArsP_1"/>
    <property type="match status" value="1"/>
</dbReference>
<feature type="transmembrane region" description="Helical" evidence="7">
    <location>
        <begin position="112"/>
        <end position="132"/>
    </location>
</feature>
<evidence type="ECO:0000313" key="9">
    <source>
        <dbReference type="Proteomes" id="UP000298246"/>
    </source>
</evidence>
<dbReference type="PANTHER" id="PTHR34184:SF4">
    <property type="entry name" value="UPF0718 PROTEIN YCGR"/>
    <property type="match status" value="1"/>
</dbReference>
<feature type="transmembrane region" description="Helical" evidence="7">
    <location>
        <begin position="208"/>
        <end position="224"/>
    </location>
</feature>
<feature type="transmembrane region" description="Helical" evidence="7">
    <location>
        <begin position="7"/>
        <end position="33"/>
    </location>
</feature>
<keyword evidence="9" id="KW-1185">Reference proteome</keyword>
<comment type="subcellular location">
    <subcellularLocation>
        <location evidence="1">Cell membrane</location>
        <topology evidence="1">Multi-pass membrane protein</topology>
    </subcellularLocation>
</comment>
<dbReference type="InterPro" id="IPR005524">
    <property type="entry name" value="DUF318"/>
</dbReference>
<evidence type="ECO:0000256" key="3">
    <source>
        <dbReference type="ARBA" id="ARBA00022475"/>
    </source>
</evidence>
<keyword evidence="5 7" id="KW-1133">Transmembrane helix</keyword>
<feature type="transmembrane region" description="Helical" evidence="7">
    <location>
        <begin position="45"/>
        <end position="69"/>
    </location>
</feature>
<evidence type="ECO:0008006" key="10">
    <source>
        <dbReference type="Google" id="ProtNLM"/>
    </source>
</evidence>
<accession>A0A4Y8PZ19</accession>
<evidence type="ECO:0000256" key="5">
    <source>
        <dbReference type="ARBA" id="ARBA00022989"/>
    </source>
</evidence>
<keyword evidence="6 7" id="KW-0472">Membrane</keyword>
<name>A0A4Y8PZ19_9BACL</name>
<evidence type="ECO:0000256" key="7">
    <source>
        <dbReference type="SAM" id="Phobius"/>
    </source>
</evidence>
<evidence type="ECO:0000313" key="8">
    <source>
        <dbReference type="EMBL" id="TFE86614.1"/>
    </source>
</evidence>
<feature type="transmembrane region" description="Helical" evidence="7">
    <location>
        <begin position="81"/>
        <end position="106"/>
    </location>
</feature>
<feature type="transmembrane region" description="Helical" evidence="7">
    <location>
        <begin position="298"/>
        <end position="321"/>
    </location>
</feature>
<feature type="transmembrane region" description="Helical" evidence="7">
    <location>
        <begin position="230"/>
        <end position="250"/>
    </location>
</feature>
<feature type="transmembrane region" description="Helical" evidence="7">
    <location>
        <begin position="257"/>
        <end position="278"/>
    </location>
</feature>
<proteinExistence type="inferred from homology"/>
<comment type="similarity">
    <text evidence="2">Belongs to the UPF0718 family.</text>
</comment>
<keyword evidence="4 7" id="KW-0812">Transmembrane</keyword>
<dbReference type="Proteomes" id="UP000298246">
    <property type="component" value="Unassembled WGS sequence"/>
</dbReference>
<evidence type="ECO:0000256" key="6">
    <source>
        <dbReference type="ARBA" id="ARBA00023136"/>
    </source>
</evidence>
<dbReference type="GO" id="GO:0005886">
    <property type="term" value="C:plasma membrane"/>
    <property type="evidence" value="ECO:0007669"/>
    <property type="project" value="UniProtKB-SubCell"/>
</dbReference>
<dbReference type="InterPro" id="IPR052923">
    <property type="entry name" value="UPF0718"/>
</dbReference>